<name>A0A1G4R8T6_9CAUL</name>
<sequence length="240" mass="26120">MNPLPLIAACLALGLGAPHLAHAQAMLTDGGMMFSVPVTSMKDIPFRTVVRQQYDYSCGSAALATLLHYHYNMPVTEAEVFKAMYAKGDQEKIRKVGFSLLDIKNYLAARGFEADGYKLTFDQLVKINRPAIAVVTAGAYRHFVVVKGARNGKVLIGDPAGGLRTYSNAEFSQIWNGVIFAIHASSATKVPYNRDEEWSPWALAPLGQPLGDASLSSFTRELPPIYQITSMINGNPPTTP</sequence>
<evidence type="ECO:0000256" key="1">
    <source>
        <dbReference type="SAM" id="SignalP"/>
    </source>
</evidence>
<dbReference type="GO" id="GO:0006508">
    <property type="term" value="P:proteolysis"/>
    <property type="evidence" value="ECO:0007669"/>
    <property type="project" value="InterPro"/>
</dbReference>
<dbReference type="STRING" id="260084.SAMN02927928_1658"/>
<dbReference type="Proteomes" id="UP000199150">
    <property type="component" value="Unassembled WGS sequence"/>
</dbReference>
<proteinExistence type="predicted"/>
<evidence type="ECO:0000259" key="2">
    <source>
        <dbReference type="PROSITE" id="PS50990"/>
    </source>
</evidence>
<feature type="signal peptide" evidence="1">
    <location>
        <begin position="1"/>
        <end position="23"/>
    </location>
</feature>
<dbReference type="AlphaFoldDB" id="A0A1G4R8T6"/>
<evidence type="ECO:0000313" key="3">
    <source>
        <dbReference type="EMBL" id="SCW53035.1"/>
    </source>
</evidence>
<keyword evidence="1" id="KW-0732">Signal</keyword>
<reference evidence="4" key="1">
    <citation type="submission" date="2016-10" db="EMBL/GenBank/DDBJ databases">
        <authorList>
            <person name="Varghese N."/>
            <person name="Submissions S."/>
        </authorList>
    </citation>
    <scope>NUCLEOTIDE SEQUENCE [LARGE SCALE GENOMIC DNA]</scope>
    <source>
        <strain evidence="4">CGMCC 1.3431</strain>
    </source>
</reference>
<organism evidence="3 4">
    <name type="scientific">Asticcacaulis taihuensis</name>
    <dbReference type="NCBI Taxonomy" id="260084"/>
    <lineage>
        <taxon>Bacteria</taxon>
        <taxon>Pseudomonadati</taxon>
        <taxon>Pseudomonadota</taxon>
        <taxon>Alphaproteobacteria</taxon>
        <taxon>Caulobacterales</taxon>
        <taxon>Caulobacteraceae</taxon>
        <taxon>Asticcacaulis</taxon>
    </lineage>
</organism>
<accession>A0A1G4R8T6</accession>
<dbReference type="RefSeq" id="WP_090646333.1">
    <property type="nucleotide sequence ID" value="NZ_CBCRYE010000004.1"/>
</dbReference>
<dbReference type="InterPro" id="IPR005074">
    <property type="entry name" value="Peptidase_C39"/>
</dbReference>
<dbReference type="PROSITE" id="PS50990">
    <property type="entry name" value="PEPTIDASE_C39"/>
    <property type="match status" value="1"/>
</dbReference>
<dbReference type="OrthoDB" id="13401at2"/>
<feature type="domain" description="Peptidase C39" evidence="2">
    <location>
        <begin position="52"/>
        <end position="182"/>
    </location>
</feature>
<dbReference type="Pfam" id="PF03412">
    <property type="entry name" value="Peptidase_C39"/>
    <property type="match status" value="1"/>
</dbReference>
<dbReference type="EMBL" id="FMTS01000002">
    <property type="protein sequence ID" value="SCW53035.1"/>
    <property type="molecule type" value="Genomic_DNA"/>
</dbReference>
<keyword evidence="4" id="KW-1185">Reference proteome</keyword>
<gene>
    <name evidence="3" type="ORF">SAMN02927928_1658</name>
</gene>
<protein>
    <recommendedName>
        <fullName evidence="2">Peptidase C39 domain-containing protein</fullName>
    </recommendedName>
</protein>
<dbReference type="CDD" id="cd02423">
    <property type="entry name" value="Peptidase_C39G"/>
    <property type="match status" value="1"/>
</dbReference>
<feature type="chain" id="PRO_5011791960" description="Peptidase C39 domain-containing protein" evidence="1">
    <location>
        <begin position="24"/>
        <end position="240"/>
    </location>
</feature>
<dbReference type="Gene3D" id="3.90.70.10">
    <property type="entry name" value="Cysteine proteinases"/>
    <property type="match status" value="1"/>
</dbReference>
<dbReference type="GO" id="GO:0005524">
    <property type="term" value="F:ATP binding"/>
    <property type="evidence" value="ECO:0007669"/>
    <property type="project" value="InterPro"/>
</dbReference>
<dbReference type="GO" id="GO:0016020">
    <property type="term" value="C:membrane"/>
    <property type="evidence" value="ECO:0007669"/>
    <property type="project" value="InterPro"/>
</dbReference>
<dbReference type="GO" id="GO:0008233">
    <property type="term" value="F:peptidase activity"/>
    <property type="evidence" value="ECO:0007669"/>
    <property type="project" value="InterPro"/>
</dbReference>
<evidence type="ECO:0000313" key="4">
    <source>
        <dbReference type="Proteomes" id="UP000199150"/>
    </source>
</evidence>